<evidence type="ECO:0000256" key="5">
    <source>
        <dbReference type="ARBA" id="ARBA00023136"/>
    </source>
</evidence>
<dbReference type="Pfam" id="PF07690">
    <property type="entry name" value="MFS_1"/>
    <property type="match status" value="1"/>
</dbReference>
<feature type="transmembrane region" description="Helical" evidence="6">
    <location>
        <begin position="274"/>
        <end position="292"/>
    </location>
</feature>
<feature type="transmembrane region" description="Helical" evidence="6">
    <location>
        <begin position="179"/>
        <end position="199"/>
    </location>
</feature>
<organism evidence="8 9">
    <name type="scientific">Noviherbaspirillum sedimenti</name>
    <dbReference type="NCBI Taxonomy" id="2320865"/>
    <lineage>
        <taxon>Bacteria</taxon>
        <taxon>Pseudomonadati</taxon>
        <taxon>Pseudomonadota</taxon>
        <taxon>Betaproteobacteria</taxon>
        <taxon>Burkholderiales</taxon>
        <taxon>Oxalobacteraceae</taxon>
        <taxon>Noviherbaspirillum</taxon>
    </lineage>
</organism>
<dbReference type="InterPro" id="IPR044770">
    <property type="entry name" value="MFS_spinster-like"/>
</dbReference>
<feature type="transmembrane region" description="Helical" evidence="6">
    <location>
        <begin position="153"/>
        <end position="173"/>
    </location>
</feature>
<evidence type="ECO:0000256" key="6">
    <source>
        <dbReference type="SAM" id="Phobius"/>
    </source>
</evidence>
<dbReference type="RefSeq" id="WP_119786501.1">
    <property type="nucleotide sequence ID" value="NZ_QYUQ01000002.1"/>
</dbReference>
<dbReference type="InterPro" id="IPR036259">
    <property type="entry name" value="MFS_trans_sf"/>
</dbReference>
<dbReference type="Proteomes" id="UP000266327">
    <property type="component" value="Unassembled WGS sequence"/>
</dbReference>
<dbReference type="GO" id="GO:0022857">
    <property type="term" value="F:transmembrane transporter activity"/>
    <property type="evidence" value="ECO:0007669"/>
    <property type="project" value="InterPro"/>
</dbReference>
<reference evidence="9" key="1">
    <citation type="submission" date="2018-09" db="EMBL/GenBank/DDBJ databases">
        <authorList>
            <person name="Zhu H."/>
        </authorList>
    </citation>
    <scope>NUCLEOTIDE SEQUENCE [LARGE SCALE GENOMIC DNA]</scope>
    <source>
        <strain evidence="9">K1S02-23</strain>
    </source>
</reference>
<accession>A0A3A3G8V5</accession>
<dbReference type="PANTHER" id="PTHR23505">
    <property type="entry name" value="SPINSTER"/>
    <property type="match status" value="1"/>
</dbReference>
<evidence type="ECO:0000313" key="9">
    <source>
        <dbReference type="Proteomes" id="UP000266327"/>
    </source>
</evidence>
<evidence type="ECO:0000256" key="4">
    <source>
        <dbReference type="ARBA" id="ARBA00022989"/>
    </source>
</evidence>
<dbReference type="InterPro" id="IPR011701">
    <property type="entry name" value="MFS"/>
</dbReference>
<feature type="transmembrane region" description="Helical" evidence="6">
    <location>
        <begin position="59"/>
        <end position="83"/>
    </location>
</feature>
<feature type="transmembrane region" description="Helical" evidence="6">
    <location>
        <begin position="393"/>
        <end position="414"/>
    </location>
</feature>
<sequence length="441" mass="45936">MGMHFGGATTTAHHPAVSRTYAWIVFALIFCLMLSDYLSRQVINVLFPFLKAEWALSDTQLGSLVSVVALTVGILTFPISLAADRWGRVRSVTAMALLWGLATVACGLAGSFMSLFLARMLVGLGEAGYSSAGGAILLSVFPQRLHATVMGAFLAAALFGSVLGVVLGGAIAAHLGWRMAFIIVGAGGLVLAIIFPMVVREPAKAAAPSSPGAQADSRMPLKTVFRELFAARTAVFSYLGSGFQMFTLGAVMAWMPSYLNRYYGMTPNEAGIKASVLVLMAGVGMVLGGIVVDRLVKRERKNVLLVMASYAFGACALMVSAFILPPGTAQFSLIAMAMVLAGAPIGPVGAVATGVSDPRIHATVLATGTIANNILGLAPGPFVTGLIADRANLQVALEIIPLASLIAALCFAYARRYYDADARRIAGAARTGEVADLSKAA</sequence>
<evidence type="ECO:0000259" key="7">
    <source>
        <dbReference type="PROSITE" id="PS50850"/>
    </source>
</evidence>
<comment type="caution">
    <text evidence="8">The sequence shown here is derived from an EMBL/GenBank/DDBJ whole genome shotgun (WGS) entry which is preliminary data.</text>
</comment>
<proteinExistence type="predicted"/>
<evidence type="ECO:0000256" key="1">
    <source>
        <dbReference type="ARBA" id="ARBA00004141"/>
    </source>
</evidence>
<dbReference type="AlphaFoldDB" id="A0A3A3G8V5"/>
<dbReference type="Gene3D" id="1.20.1250.20">
    <property type="entry name" value="MFS general substrate transporter like domains"/>
    <property type="match status" value="2"/>
</dbReference>
<feature type="domain" description="Major facilitator superfamily (MFS) profile" evidence="7">
    <location>
        <begin position="25"/>
        <end position="419"/>
    </location>
</feature>
<feature type="transmembrane region" description="Helical" evidence="6">
    <location>
        <begin position="304"/>
        <end position="324"/>
    </location>
</feature>
<feature type="transmembrane region" description="Helical" evidence="6">
    <location>
        <begin position="121"/>
        <end position="141"/>
    </location>
</feature>
<keyword evidence="9" id="KW-1185">Reference proteome</keyword>
<feature type="transmembrane region" description="Helical" evidence="6">
    <location>
        <begin position="364"/>
        <end position="387"/>
    </location>
</feature>
<keyword evidence="5 6" id="KW-0472">Membrane</keyword>
<keyword evidence="2" id="KW-0813">Transport</keyword>
<dbReference type="SUPFAM" id="SSF103473">
    <property type="entry name" value="MFS general substrate transporter"/>
    <property type="match status" value="1"/>
</dbReference>
<dbReference type="InterPro" id="IPR020846">
    <property type="entry name" value="MFS_dom"/>
</dbReference>
<dbReference type="GO" id="GO:0016020">
    <property type="term" value="C:membrane"/>
    <property type="evidence" value="ECO:0007669"/>
    <property type="project" value="UniProtKB-SubCell"/>
</dbReference>
<feature type="transmembrane region" description="Helical" evidence="6">
    <location>
        <begin position="95"/>
        <end position="115"/>
    </location>
</feature>
<keyword evidence="3 6" id="KW-0812">Transmembrane</keyword>
<feature type="transmembrane region" description="Helical" evidence="6">
    <location>
        <begin position="229"/>
        <end position="254"/>
    </location>
</feature>
<feature type="transmembrane region" description="Helical" evidence="6">
    <location>
        <begin position="21"/>
        <end position="39"/>
    </location>
</feature>
<protein>
    <submittedName>
        <fullName evidence="8">MFS transporter</fullName>
    </submittedName>
</protein>
<gene>
    <name evidence="8" type="ORF">D3878_16605</name>
</gene>
<name>A0A3A3G8V5_9BURK</name>
<dbReference type="PROSITE" id="PS50850">
    <property type="entry name" value="MFS"/>
    <property type="match status" value="1"/>
</dbReference>
<comment type="subcellular location">
    <subcellularLocation>
        <location evidence="1">Membrane</location>
        <topology evidence="1">Multi-pass membrane protein</topology>
    </subcellularLocation>
</comment>
<dbReference type="EMBL" id="QYUQ01000002">
    <property type="protein sequence ID" value="RJG03002.1"/>
    <property type="molecule type" value="Genomic_DNA"/>
</dbReference>
<evidence type="ECO:0000256" key="2">
    <source>
        <dbReference type="ARBA" id="ARBA00022448"/>
    </source>
</evidence>
<feature type="transmembrane region" description="Helical" evidence="6">
    <location>
        <begin position="330"/>
        <end position="352"/>
    </location>
</feature>
<keyword evidence="4 6" id="KW-1133">Transmembrane helix</keyword>
<dbReference type="PANTHER" id="PTHR23505:SF79">
    <property type="entry name" value="PROTEIN SPINSTER"/>
    <property type="match status" value="1"/>
</dbReference>
<dbReference type="OrthoDB" id="9812221at2"/>
<evidence type="ECO:0000313" key="8">
    <source>
        <dbReference type="EMBL" id="RJG03002.1"/>
    </source>
</evidence>
<evidence type="ECO:0000256" key="3">
    <source>
        <dbReference type="ARBA" id="ARBA00022692"/>
    </source>
</evidence>